<evidence type="ECO:0000313" key="2">
    <source>
        <dbReference type="EMBL" id="MCO6046990.1"/>
    </source>
</evidence>
<feature type="transmembrane region" description="Helical" evidence="1">
    <location>
        <begin position="23"/>
        <end position="43"/>
    </location>
</feature>
<comment type="caution">
    <text evidence="2">The sequence shown here is derived from an EMBL/GenBank/DDBJ whole genome shotgun (WGS) entry which is preliminary data.</text>
</comment>
<keyword evidence="1" id="KW-0472">Membrane</keyword>
<reference evidence="2" key="1">
    <citation type="submission" date="2022-06" db="EMBL/GenBank/DDBJ databases">
        <title>Aeoliella straminimaris, a novel planctomycete from sediments.</title>
        <authorList>
            <person name="Vitorino I.R."/>
            <person name="Lage O.M."/>
        </authorList>
    </citation>
    <scope>NUCLEOTIDE SEQUENCE</scope>
    <source>
        <strain evidence="2">ICT_H6.2</strain>
    </source>
</reference>
<dbReference type="EMBL" id="JAMXLR010000082">
    <property type="protein sequence ID" value="MCO6046990.1"/>
    <property type="molecule type" value="Genomic_DNA"/>
</dbReference>
<dbReference type="Proteomes" id="UP001155241">
    <property type="component" value="Unassembled WGS sequence"/>
</dbReference>
<organism evidence="2 3">
    <name type="scientific">Aeoliella straminimaris</name>
    <dbReference type="NCBI Taxonomy" id="2954799"/>
    <lineage>
        <taxon>Bacteria</taxon>
        <taxon>Pseudomonadati</taxon>
        <taxon>Planctomycetota</taxon>
        <taxon>Planctomycetia</taxon>
        <taxon>Pirellulales</taxon>
        <taxon>Lacipirellulaceae</taxon>
        <taxon>Aeoliella</taxon>
    </lineage>
</organism>
<evidence type="ECO:0000313" key="3">
    <source>
        <dbReference type="Proteomes" id="UP001155241"/>
    </source>
</evidence>
<accession>A0A9X2JIE5</accession>
<keyword evidence="3" id="KW-1185">Reference proteome</keyword>
<proteinExistence type="predicted"/>
<protein>
    <submittedName>
        <fullName evidence="2">Uncharacterized protein</fullName>
    </submittedName>
</protein>
<sequence>MSQPDLTSPGRPVASGQKPKSNVYTGLMGMAAICLAIACILLMMDIGQSAEDYGATSGWFGVVTSAK</sequence>
<dbReference type="AlphaFoldDB" id="A0A9X2JIE5"/>
<gene>
    <name evidence="2" type="ORF">NG895_24080</name>
</gene>
<dbReference type="RefSeq" id="WP_252855104.1">
    <property type="nucleotide sequence ID" value="NZ_JAMXLR010000082.1"/>
</dbReference>
<keyword evidence="1" id="KW-1133">Transmembrane helix</keyword>
<keyword evidence="1" id="KW-0812">Transmembrane</keyword>
<name>A0A9X2JIE5_9BACT</name>
<evidence type="ECO:0000256" key="1">
    <source>
        <dbReference type="SAM" id="Phobius"/>
    </source>
</evidence>